<gene>
    <name evidence="13" type="ORF">X943_000192</name>
</gene>
<keyword evidence="5" id="KW-0479">Metal-binding</keyword>
<evidence type="ECO:0000256" key="8">
    <source>
        <dbReference type="ARBA" id="ARBA00023242"/>
    </source>
</evidence>
<evidence type="ECO:0000256" key="3">
    <source>
        <dbReference type="ARBA" id="ARBA00022490"/>
    </source>
</evidence>
<dbReference type="GO" id="GO:0005634">
    <property type="term" value="C:nucleus"/>
    <property type="evidence" value="ECO:0007669"/>
    <property type="project" value="UniProtKB-SubCell"/>
</dbReference>
<evidence type="ECO:0000256" key="5">
    <source>
        <dbReference type="ARBA" id="ARBA00022723"/>
    </source>
</evidence>
<protein>
    <submittedName>
        <fullName evidence="13">Zinc-finger double-stranded RNA-binding domain-containing protein</fullName>
    </submittedName>
</protein>
<evidence type="ECO:0000313" key="13">
    <source>
        <dbReference type="EMBL" id="KAK1938326.1"/>
    </source>
</evidence>
<dbReference type="InterPro" id="IPR003604">
    <property type="entry name" value="Matrin/U1-like-C_Znf_C2H2"/>
</dbReference>
<feature type="domain" description="C2H2-type" evidence="11">
    <location>
        <begin position="70"/>
        <end position="94"/>
    </location>
</feature>
<evidence type="ECO:0000256" key="10">
    <source>
        <dbReference type="PROSITE-ProRule" id="PRU00042"/>
    </source>
</evidence>
<dbReference type="PROSITE" id="PS50157">
    <property type="entry name" value="ZINC_FINGER_C2H2_2"/>
    <property type="match status" value="1"/>
</dbReference>
<dbReference type="InterPro" id="IPR000690">
    <property type="entry name" value="Matrin/U1-C_Znf_C2H2"/>
</dbReference>
<name>A0AAD9GHH4_BABDI</name>
<dbReference type="PROSITE" id="PS00028">
    <property type="entry name" value="ZINC_FINGER_C2H2_1"/>
    <property type="match status" value="1"/>
</dbReference>
<proteinExistence type="inferred from homology"/>
<evidence type="ECO:0000256" key="9">
    <source>
        <dbReference type="ARBA" id="ARBA00038064"/>
    </source>
</evidence>
<feature type="domain" description="Matrin-type" evidence="12">
    <location>
        <begin position="70"/>
        <end position="100"/>
    </location>
</feature>
<dbReference type="PROSITE" id="PS50171">
    <property type="entry name" value="ZF_MATRIN"/>
    <property type="match status" value="1"/>
</dbReference>
<comment type="caution">
    <text evidence="13">The sequence shown here is derived from an EMBL/GenBank/DDBJ whole genome shotgun (WGS) entry which is preliminary data.</text>
</comment>
<dbReference type="InterPro" id="IPR036236">
    <property type="entry name" value="Znf_C2H2_sf"/>
</dbReference>
<dbReference type="GO" id="GO:0003676">
    <property type="term" value="F:nucleic acid binding"/>
    <property type="evidence" value="ECO:0007669"/>
    <property type="project" value="InterPro"/>
</dbReference>
<dbReference type="InterPro" id="IPR051879">
    <property type="entry name" value="C2H2-ZF_Maturation_Protein"/>
</dbReference>
<keyword evidence="4" id="KW-0690">Ribosome biogenesis</keyword>
<reference evidence="13" key="1">
    <citation type="journal article" date="2014" name="Nucleic Acids Res.">
        <title>The evolutionary dynamics of variant antigen genes in Babesia reveal a history of genomic innovation underlying host-parasite interaction.</title>
        <authorList>
            <person name="Jackson A.P."/>
            <person name="Otto T.D."/>
            <person name="Darby A."/>
            <person name="Ramaprasad A."/>
            <person name="Xia D."/>
            <person name="Echaide I.E."/>
            <person name="Farber M."/>
            <person name="Gahlot S."/>
            <person name="Gamble J."/>
            <person name="Gupta D."/>
            <person name="Gupta Y."/>
            <person name="Jackson L."/>
            <person name="Malandrin L."/>
            <person name="Malas T.B."/>
            <person name="Moussa E."/>
            <person name="Nair M."/>
            <person name="Reid A.J."/>
            <person name="Sanders M."/>
            <person name="Sharma J."/>
            <person name="Tracey A."/>
            <person name="Quail M.A."/>
            <person name="Weir W."/>
            <person name="Wastling J.M."/>
            <person name="Hall N."/>
            <person name="Willadsen P."/>
            <person name="Lingelbach K."/>
            <person name="Shiels B."/>
            <person name="Tait A."/>
            <person name="Berriman M."/>
            <person name="Allred D.R."/>
            <person name="Pain A."/>
        </authorList>
    </citation>
    <scope>NUCLEOTIDE SEQUENCE</scope>
    <source>
        <strain evidence="13">1802A</strain>
    </source>
</reference>
<evidence type="ECO:0000259" key="12">
    <source>
        <dbReference type="PROSITE" id="PS50171"/>
    </source>
</evidence>
<dbReference type="PANTHER" id="PTHR46095">
    <property type="entry name" value="ZINC FINGER PROTEIN 593"/>
    <property type="match status" value="1"/>
</dbReference>
<reference evidence="13" key="2">
    <citation type="submission" date="2021-05" db="EMBL/GenBank/DDBJ databases">
        <authorList>
            <person name="Pain A."/>
        </authorList>
    </citation>
    <scope>NUCLEOTIDE SEQUENCE</scope>
    <source>
        <strain evidence="13">1802A</strain>
    </source>
</reference>
<dbReference type="Proteomes" id="UP001195914">
    <property type="component" value="Unassembled WGS sequence"/>
</dbReference>
<evidence type="ECO:0000256" key="6">
    <source>
        <dbReference type="ARBA" id="ARBA00022771"/>
    </source>
</evidence>
<organism evidence="13 14">
    <name type="scientific">Babesia divergens</name>
    <dbReference type="NCBI Taxonomy" id="32595"/>
    <lineage>
        <taxon>Eukaryota</taxon>
        <taxon>Sar</taxon>
        <taxon>Alveolata</taxon>
        <taxon>Apicomplexa</taxon>
        <taxon>Aconoidasida</taxon>
        <taxon>Piroplasmida</taxon>
        <taxon>Babesiidae</taxon>
        <taxon>Babesia</taxon>
    </lineage>
</organism>
<dbReference type="InterPro" id="IPR022755">
    <property type="entry name" value="Znf_C2H2_jaz"/>
</dbReference>
<evidence type="ECO:0000259" key="11">
    <source>
        <dbReference type="PROSITE" id="PS50157"/>
    </source>
</evidence>
<evidence type="ECO:0000256" key="7">
    <source>
        <dbReference type="ARBA" id="ARBA00022833"/>
    </source>
</evidence>
<keyword evidence="14" id="KW-1185">Reference proteome</keyword>
<comment type="subcellular location">
    <subcellularLocation>
        <location evidence="2">Cytoplasm</location>
    </subcellularLocation>
    <subcellularLocation>
        <location evidence="1">Nucleus</location>
    </subcellularLocation>
</comment>
<evidence type="ECO:0000313" key="14">
    <source>
        <dbReference type="Proteomes" id="UP001195914"/>
    </source>
</evidence>
<dbReference type="Gene3D" id="3.30.160.60">
    <property type="entry name" value="Classic Zinc Finger"/>
    <property type="match status" value="1"/>
</dbReference>
<dbReference type="AlphaFoldDB" id="A0AAD9GHH4"/>
<dbReference type="PANTHER" id="PTHR46095:SF1">
    <property type="entry name" value="ZINC FINGER PROTEIN 593"/>
    <property type="match status" value="1"/>
</dbReference>
<dbReference type="GO" id="GO:0042254">
    <property type="term" value="P:ribosome biogenesis"/>
    <property type="evidence" value="ECO:0007669"/>
    <property type="project" value="UniProtKB-KW"/>
</dbReference>
<keyword evidence="7" id="KW-0862">Zinc</keyword>
<dbReference type="GO" id="GO:0005737">
    <property type="term" value="C:cytoplasm"/>
    <property type="evidence" value="ECO:0007669"/>
    <property type="project" value="UniProtKB-SubCell"/>
</dbReference>
<dbReference type="Pfam" id="PF12171">
    <property type="entry name" value="zf-C2H2_jaz"/>
    <property type="match status" value="1"/>
</dbReference>
<comment type="similarity">
    <text evidence="9">Belongs to the ZNF593/BUD20 C2H2-type zinc-finger protein family.</text>
</comment>
<dbReference type="EMBL" id="JAHBMH010000024">
    <property type="protein sequence ID" value="KAK1938326.1"/>
    <property type="molecule type" value="Genomic_DNA"/>
</dbReference>
<evidence type="ECO:0000256" key="1">
    <source>
        <dbReference type="ARBA" id="ARBA00004123"/>
    </source>
</evidence>
<dbReference type="SMART" id="SM00451">
    <property type="entry name" value="ZnF_U1"/>
    <property type="match status" value="1"/>
</dbReference>
<sequence>MRGRRRPRHKGIGKNRHLKRGIRDLKNRTKDIDQSKLKGVLLNQRTVYETVMADEMDCDRDTSDNEGKESYCKYCDRYFTDDAALQAHKRGKGHKKRIKEVAAYQPMD</sequence>
<dbReference type="InterPro" id="IPR013087">
    <property type="entry name" value="Znf_C2H2_type"/>
</dbReference>
<dbReference type="GO" id="GO:0008270">
    <property type="term" value="F:zinc ion binding"/>
    <property type="evidence" value="ECO:0007669"/>
    <property type="project" value="UniProtKB-KW"/>
</dbReference>
<keyword evidence="3" id="KW-0963">Cytoplasm</keyword>
<dbReference type="SUPFAM" id="SSF57667">
    <property type="entry name" value="beta-beta-alpha zinc fingers"/>
    <property type="match status" value="1"/>
</dbReference>
<accession>A0AAD9GHH4</accession>
<evidence type="ECO:0000256" key="4">
    <source>
        <dbReference type="ARBA" id="ARBA00022517"/>
    </source>
</evidence>
<evidence type="ECO:0000256" key="2">
    <source>
        <dbReference type="ARBA" id="ARBA00004496"/>
    </source>
</evidence>
<keyword evidence="8" id="KW-0539">Nucleus</keyword>
<keyword evidence="6 10" id="KW-0863">Zinc-finger</keyword>